<dbReference type="EMBL" id="ML209004">
    <property type="protein sequence ID" value="TFK59355.1"/>
    <property type="molecule type" value="Genomic_DNA"/>
</dbReference>
<reference evidence="1 2" key="1">
    <citation type="journal article" date="2019" name="Nat. Ecol. Evol.">
        <title>Megaphylogeny resolves global patterns of mushroom evolution.</title>
        <authorList>
            <person name="Varga T."/>
            <person name="Krizsan K."/>
            <person name="Foldi C."/>
            <person name="Dima B."/>
            <person name="Sanchez-Garcia M."/>
            <person name="Sanchez-Ramirez S."/>
            <person name="Szollosi G.J."/>
            <person name="Szarkandi J.G."/>
            <person name="Papp V."/>
            <person name="Albert L."/>
            <person name="Andreopoulos W."/>
            <person name="Angelini C."/>
            <person name="Antonin V."/>
            <person name="Barry K.W."/>
            <person name="Bougher N.L."/>
            <person name="Buchanan P."/>
            <person name="Buyck B."/>
            <person name="Bense V."/>
            <person name="Catcheside P."/>
            <person name="Chovatia M."/>
            <person name="Cooper J."/>
            <person name="Damon W."/>
            <person name="Desjardin D."/>
            <person name="Finy P."/>
            <person name="Geml J."/>
            <person name="Haridas S."/>
            <person name="Hughes K."/>
            <person name="Justo A."/>
            <person name="Karasinski D."/>
            <person name="Kautmanova I."/>
            <person name="Kiss B."/>
            <person name="Kocsube S."/>
            <person name="Kotiranta H."/>
            <person name="LaButti K.M."/>
            <person name="Lechner B.E."/>
            <person name="Liimatainen K."/>
            <person name="Lipzen A."/>
            <person name="Lukacs Z."/>
            <person name="Mihaltcheva S."/>
            <person name="Morgado L.N."/>
            <person name="Niskanen T."/>
            <person name="Noordeloos M.E."/>
            <person name="Ohm R.A."/>
            <person name="Ortiz-Santana B."/>
            <person name="Ovrebo C."/>
            <person name="Racz N."/>
            <person name="Riley R."/>
            <person name="Savchenko A."/>
            <person name="Shiryaev A."/>
            <person name="Soop K."/>
            <person name="Spirin V."/>
            <person name="Szebenyi C."/>
            <person name="Tomsovsky M."/>
            <person name="Tulloss R.E."/>
            <person name="Uehling J."/>
            <person name="Grigoriev I.V."/>
            <person name="Vagvolgyi C."/>
            <person name="Papp T."/>
            <person name="Martin F.M."/>
            <person name="Miettinen O."/>
            <person name="Hibbett D.S."/>
            <person name="Nagy L.G."/>
        </authorList>
    </citation>
    <scope>NUCLEOTIDE SEQUENCE [LARGE SCALE GENOMIC DNA]</scope>
    <source>
        <strain evidence="1 2">NL-1719</strain>
    </source>
</reference>
<evidence type="ECO:0000313" key="2">
    <source>
        <dbReference type="Proteomes" id="UP000308600"/>
    </source>
</evidence>
<sequence>MSTSKSKKSKLPGKNRKTNPGTPYPEPQLSEAVEDPGLSTPGPSRRRPRPPPPDFTLQLSGPLLSPRLSVASFPSVLPSDDTELLPLHPMPVSFPPMFNFGPDSDVLTQNASLNRWAETVTGRDDTQALVEQTLPSFLDGMSTLLSEIKELRSKKEHYNTENENVEGEIKCSICHEPLTEPVTTECGHTHCARCLLKWLSNQAENHIRSTVGASKAVNTLLSLLPFESLDQFLRFRQTFIRDYGRRAGDKLTDYECDICHSKISAKPRFHRVFDSVVAAYSKTPPTPQNARPTDRFIPFFPA</sequence>
<proteinExistence type="predicted"/>
<keyword evidence="2" id="KW-1185">Reference proteome</keyword>
<evidence type="ECO:0000313" key="1">
    <source>
        <dbReference type="EMBL" id="TFK59355.1"/>
    </source>
</evidence>
<protein>
    <submittedName>
        <fullName evidence="1">Uncharacterized protein</fullName>
    </submittedName>
</protein>
<dbReference type="Proteomes" id="UP000308600">
    <property type="component" value="Unassembled WGS sequence"/>
</dbReference>
<organism evidence="1 2">
    <name type="scientific">Pluteus cervinus</name>
    <dbReference type="NCBI Taxonomy" id="181527"/>
    <lineage>
        <taxon>Eukaryota</taxon>
        <taxon>Fungi</taxon>
        <taxon>Dikarya</taxon>
        <taxon>Basidiomycota</taxon>
        <taxon>Agaricomycotina</taxon>
        <taxon>Agaricomycetes</taxon>
        <taxon>Agaricomycetidae</taxon>
        <taxon>Agaricales</taxon>
        <taxon>Pluteineae</taxon>
        <taxon>Pluteaceae</taxon>
        <taxon>Pluteus</taxon>
    </lineage>
</organism>
<accession>A0ACD3A0Z9</accession>
<name>A0ACD3A0Z9_9AGAR</name>
<gene>
    <name evidence="1" type="ORF">BDN72DRAFT_865222</name>
</gene>